<comment type="caution">
    <text evidence="2">The sequence shown here is derived from an EMBL/GenBank/DDBJ whole genome shotgun (WGS) entry which is preliminary data.</text>
</comment>
<feature type="signal peptide" evidence="1">
    <location>
        <begin position="1"/>
        <end position="25"/>
    </location>
</feature>
<sequence>MKKYSLVLAFFALGLLMISKTVVVSRQLEDKPLPFSLQATDKWNEYINIDGFVSSSNVIGENGNEERKLGETKAVGDLSIDKNSSNNDANNFTTQMNTHCDLHNKRRCNVIHKAMLAS</sequence>
<keyword evidence="1" id="KW-0732">Signal</keyword>
<dbReference type="AlphaFoldDB" id="A0A8J5LJC7"/>
<feature type="chain" id="PRO_5035186045" evidence="1">
    <location>
        <begin position="26"/>
        <end position="118"/>
    </location>
</feature>
<accession>A0A8J5LJC7</accession>
<name>A0A8J5LJC7_ZINOF</name>
<proteinExistence type="predicted"/>
<evidence type="ECO:0000313" key="2">
    <source>
        <dbReference type="EMBL" id="KAG6522451.1"/>
    </source>
</evidence>
<evidence type="ECO:0000256" key="1">
    <source>
        <dbReference type="SAM" id="SignalP"/>
    </source>
</evidence>
<protein>
    <submittedName>
        <fullName evidence="2">Uncharacterized protein</fullName>
    </submittedName>
</protein>
<gene>
    <name evidence="2" type="ORF">ZIOFF_019591</name>
</gene>
<dbReference type="Proteomes" id="UP000734854">
    <property type="component" value="Unassembled WGS sequence"/>
</dbReference>
<reference evidence="2 3" key="1">
    <citation type="submission" date="2020-08" db="EMBL/GenBank/DDBJ databases">
        <title>Plant Genome Project.</title>
        <authorList>
            <person name="Zhang R.-G."/>
        </authorList>
    </citation>
    <scope>NUCLEOTIDE SEQUENCE [LARGE SCALE GENOMIC DNA]</scope>
    <source>
        <tissue evidence="2">Rhizome</tissue>
    </source>
</reference>
<dbReference type="EMBL" id="JACMSC010000005">
    <property type="protein sequence ID" value="KAG6522451.1"/>
    <property type="molecule type" value="Genomic_DNA"/>
</dbReference>
<keyword evidence="3" id="KW-1185">Reference proteome</keyword>
<organism evidence="2 3">
    <name type="scientific">Zingiber officinale</name>
    <name type="common">Ginger</name>
    <name type="synonym">Amomum zingiber</name>
    <dbReference type="NCBI Taxonomy" id="94328"/>
    <lineage>
        <taxon>Eukaryota</taxon>
        <taxon>Viridiplantae</taxon>
        <taxon>Streptophyta</taxon>
        <taxon>Embryophyta</taxon>
        <taxon>Tracheophyta</taxon>
        <taxon>Spermatophyta</taxon>
        <taxon>Magnoliopsida</taxon>
        <taxon>Liliopsida</taxon>
        <taxon>Zingiberales</taxon>
        <taxon>Zingiberaceae</taxon>
        <taxon>Zingiber</taxon>
    </lineage>
</organism>
<evidence type="ECO:0000313" key="3">
    <source>
        <dbReference type="Proteomes" id="UP000734854"/>
    </source>
</evidence>